<accession>A0A511M7H6</accession>
<name>A0A511M7H6_9NOCA</name>
<feature type="region of interest" description="Disordered" evidence="2">
    <location>
        <begin position="1174"/>
        <end position="1213"/>
    </location>
</feature>
<proteinExistence type="inferred from homology"/>
<dbReference type="Gene3D" id="3.40.50.12780">
    <property type="entry name" value="N-terminal domain of ligase-like"/>
    <property type="match status" value="1"/>
</dbReference>
<comment type="caution">
    <text evidence="4">The sequence shown here is derived from an EMBL/GenBank/DDBJ whole genome shotgun (WGS) entry which is preliminary data.</text>
</comment>
<keyword evidence="5" id="KW-1185">Reference proteome</keyword>
<evidence type="ECO:0000256" key="1">
    <source>
        <dbReference type="ARBA" id="ARBA00006432"/>
    </source>
</evidence>
<feature type="region of interest" description="Disordered" evidence="2">
    <location>
        <begin position="562"/>
        <end position="612"/>
    </location>
</feature>
<dbReference type="GO" id="GO:0070566">
    <property type="term" value="F:adenylyltransferase activity"/>
    <property type="evidence" value="ECO:0007669"/>
    <property type="project" value="TreeGrafter"/>
</dbReference>
<dbReference type="EMBL" id="BJXA01000004">
    <property type="protein sequence ID" value="GEM36541.1"/>
    <property type="molecule type" value="Genomic_DNA"/>
</dbReference>
<dbReference type="InterPro" id="IPR045851">
    <property type="entry name" value="AMP-bd_C_sf"/>
</dbReference>
<evidence type="ECO:0000313" key="4">
    <source>
        <dbReference type="EMBL" id="GEM36541.1"/>
    </source>
</evidence>
<feature type="domain" description="AMP-dependent synthetase/ligase" evidence="3">
    <location>
        <begin position="27"/>
        <end position="412"/>
    </location>
</feature>
<dbReference type="PANTHER" id="PTHR22754:SF32">
    <property type="entry name" value="DISCO-INTERACTING PROTEIN 2"/>
    <property type="match status" value="1"/>
</dbReference>
<dbReference type="PANTHER" id="PTHR22754">
    <property type="entry name" value="DISCO-INTERACTING PROTEIN 2 DIP2 -RELATED"/>
    <property type="match status" value="1"/>
</dbReference>
<evidence type="ECO:0000256" key="2">
    <source>
        <dbReference type="SAM" id="MobiDB-lite"/>
    </source>
</evidence>
<dbReference type="GO" id="GO:0005886">
    <property type="term" value="C:plasma membrane"/>
    <property type="evidence" value="ECO:0007669"/>
    <property type="project" value="TreeGrafter"/>
</dbReference>
<protein>
    <recommendedName>
        <fullName evidence="3">AMP-dependent synthetase/ligase domain-containing protein</fullName>
    </recommendedName>
</protein>
<dbReference type="SUPFAM" id="SSF56801">
    <property type="entry name" value="Acetyl-CoA synthetase-like"/>
    <property type="match status" value="1"/>
</dbReference>
<dbReference type="Gene3D" id="3.30.300.30">
    <property type="match status" value="1"/>
</dbReference>
<reference evidence="4 5" key="1">
    <citation type="submission" date="2019-07" db="EMBL/GenBank/DDBJ databases">
        <title>Whole genome shotgun sequence of Nocardia ninae NBRC 108245.</title>
        <authorList>
            <person name="Hosoyama A."/>
            <person name="Uohara A."/>
            <person name="Ohji S."/>
            <person name="Ichikawa N."/>
        </authorList>
    </citation>
    <scope>NUCLEOTIDE SEQUENCE [LARGE SCALE GENOMIC DNA]</scope>
    <source>
        <strain evidence="4 5">NBRC 108245</strain>
    </source>
</reference>
<comment type="similarity">
    <text evidence="1">Belongs to the ATP-dependent AMP-binding enzyme family.</text>
</comment>
<dbReference type="InterPro" id="IPR042099">
    <property type="entry name" value="ANL_N_sf"/>
</dbReference>
<dbReference type="Proteomes" id="UP000321424">
    <property type="component" value="Unassembled WGS sequence"/>
</dbReference>
<sequence length="1213" mass="130230">MNPDKDVAAVRDWLAVPAEAAGIYLADEADGWEYRSYAELAELTWSIAAVMRQHGMGSGDGACVIMPTGFPCVAAFYAVWACGGVFTPVAPPMFGDLDQIIAHIAAIVTQAKPRLVVTSTEFEQLVRQAATAAGRTDEPVVIDAATLRAPEERVFGEPDECALLQFTSGSTAAPRGVRVSWHNLANNIAMISALVEWRSGEAMVSWLPLYHDMGLVGAFLTTVTNQGDLYLMRPDQFVRDPARWLRAMAHAQHSPSPSFALGYVAHRVSPEEIADLDLSGWRTLAVGSEPVEVADLQSFANLTGPRGFSMSAYTLAYGLAESTLMVTSSARHRPITALRIDTPTLRFGEPVTILDRELLDDTHRVDGAGWITGLGYSTPESTVTVVDEDGRKLPDGTLGEMVVVGDSVALGYSDESEGASTRIIDGALYTGDAGFLHRGEVFVLGRMGSSLKVRGRSVFMEDIESRVAQETGITKGKLAAVAITGPGDQGISLFAEAKAGDWIAEARRIIRSELGPAQTVVIVTGPRGIIRRTSSGKPRRRHMWEQFRDGSLTDAVVHEPEAARHSDAGSYAGEAPQSGEGLARAATDASSSAIGLEAAPESRGSTPATDLPEPTLAAERVRQLLDQALEIVAVPVDSIILFEGSLAEGFGNAGSDVDFLVLAPGDEELPTLPTVLFIDGRRVEVRTRSESQLRRQLDQVAQAATVAELDEDLLNRCQRFLRATVIRPGSPDVDGLRALLPHPTFMTLIADWWTARAVQALRYAVALRTLKARDEAIDWARDGLLQAMKGWAARRGESYLETKWLPQQLVRIGSAELVDRYRDLSDPGAWAGDDTQRSYGDTPQGVLGDATARALSEQTTWIQVLELAAELGVEGVVDDPDQIVFARVPGVTTWTIGGRVHVVRGDSEVFALSDNGARAWRSVVFRHSLAAVLARAPHDNTAELAEFVRLGFVGLQWRRGELLKPALAMCKPVRPYTPVPSASAPALGVNGAAREDVIATLSPLPARRFTECALNLVWSNIVLENAREDLAGAVKNGQGAVADIAAHRMIAMGVRVVLSTFGIHPLPADVAPSSTLRRLVPGNAVSREELFARLESARQVRFSESGDTVAGLAVLDDFVTLARSVAADPSATGFPASFDSREQWRRTLAIGYDWLRIAGYLDTDLPLDEARDLLASGGQQPHLGPVSKSDPAPPGAGSGRTSTQDLGDGAVRP</sequence>
<dbReference type="RefSeq" id="WP_147128820.1">
    <property type="nucleotide sequence ID" value="NZ_BJXA01000004.1"/>
</dbReference>
<dbReference type="Pfam" id="PF00501">
    <property type="entry name" value="AMP-binding"/>
    <property type="match status" value="1"/>
</dbReference>
<evidence type="ECO:0000313" key="5">
    <source>
        <dbReference type="Proteomes" id="UP000321424"/>
    </source>
</evidence>
<organism evidence="4 5">
    <name type="scientific">Nocardia ninae NBRC 108245</name>
    <dbReference type="NCBI Taxonomy" id="1210091"/>
    <lineage>
        <taxon>Bacteria</taxon>
        <taxon>Bacillati</taxon>
        <taxon>Actinomycetota</taxon>
        <taxon>Actinomycetes</taxon>
        <taxon>Mycobacteriales</taxon>
        <taxon>Nocardiaceae</taxon>
        <taxon>Nocardia</taxon>
    </lineage>
</organism>
<dbReference type="InterPro" id="IPR000873">
    <property type="entry name" value="AMP-dep_synth/lig_dom"/>
</dbReference>
<evidence type="ECO:0000259" key="3">
    <source>
        <dbReference type="Pfam" id="PF00501"/>
    </source>
</evidence>
<dbReference type="OrthoDB" id="3671040at2"/>
<dbReference type="AlphaFoldDB" id="A0A511M7H6"/>
<gene>
    <name evidence="4" type="ORF">NN4_10600</name>
</gene>
<dbReference type="GO" id="GO:0006633">
    <property type="term" value="P:fatty acid biosynthetic process"/>
    <property type="evidence" value="ECO:0007669"/>
    <property type="project" value="TreeGrafter"/>
</dbReference>
<dbReference type="CDD" id="cd05403">
    <property type="entry name" value="NT_KNTase_like"/>
    <property type="match status" value="1"/>
</dbReference>